<organism evidence="4 5">
    <name type="scientific">Streptomyces composti</name>
    <dbReference type="NCBI Taxonomy" id="2720025"/>
    <lineage>
        <taxon>Bacteria</taxon>
        <taxon>Bacillati</taxon>
        <taxon>Actinomycetota</taxon>
        <taxon>Actinomycetes</taxon>
        <taxon>Kitasatosporales</taxon>
        <taxon>Streptomycetaceae</taxon>
        <taxon>Streptomyces</taxon>
    </lineage>
</organism>
<evidence type="ECO:0000313" key="4">
    <source>
        <dbReference type="EMBL" id="NJP49200.1"/>
    </source>
</evidence>
<dbReference type="InterPro" id="IPR023631">
    <property type="entry name" value="Amidase_dom"/>
</dbReference>
<dbReference type="PANTHER" id="PTHR11895">
    <property type="entry name" value="TRANSAMIDASE"/>
    <property type="match status" value="1"/>
</dbReference>
<comment type="similarity">
    <text evidence="1">Belongs to the amidase family.</text>
</comment>
<dbReference type="Pfam" id="PF01425">
    <property type="entry name" value="Amidase"/>
    <property type="match status" value="1"/>
</dbReference>
<evidence type="ECO:0000256" key="2">
    <source>
        <dbReference type="SAM" id="MobiDB-lite"/>
    </source>
</evidence>
<feature type="domain" description="Amidase" evidence="3">
    <location>
        <begin position="40"/>
        <end position="122"/>
    </location>
</feature>
<dbReference type="EMBL" id="JAATEM010000003">
    <property type="protein sequence ID" value="NJP49200.1"/>
    <property type="molecule type" value="Genomic_DNA"/>
</dbReference>
<accession>A0ABX1A1X7</accession>
<dbReference type="SUPFAM" id="SSF75304">
    <property type="entry name" value="Amidase signature (AS) enzymes"/>
    <property type="match status" value="1"/>
</dbReference>
<comment type="caution">
    <text evidence="4">The sequence shown here is derived from an EMBL/GenBank/DDBJ whole genome shotgun (WGS) entry which is preliminary data.</text>
</comment>
<feature type="region of interest" description="Disordered" evidence="2">
    <location>
        <begin position="171"/>
        <end position="216"/>
    </location>
</feature>
<dbReference type="InterPro" id="IPR036928">
    <property type="entry name" value="AS_sf"/>
</dbReference>
<dbReference type="PANTHER" id="PTHR11895:SF7">
    <property type="entry name" value="GLUTAMYL-TRNA(GLN) AMIDOTRANSFERASE SUBUNIT A, MITOCHONDRIAL"/>
    <property type="match status" value="1"/>
</dbReference>
<sequence length="298" mass="30208">MRWWGPDASPWAPPPCRGRGRRGGPGGSERGAAPSIPGGPTVRPGGSSAGSAAAVATGLAPLATGGDGAGSVRNPAAWCGVLGLKATVGRLPSPDRPGLAAPGVLTRTAADAAAWWRAVSDESVAFGGHGAPCTAVWSADLGFADPDPGQTALARATADRPAKAGVLRLEPAATPPRPLDPATAWLSLRSRPGPRSSAPGLTEAHRVRTENDRRPAALFSEADLLLTPTTADAPHGHDGPGDRYSTALTWAFSLSGHPASSILPESAPTAAPPDSSSSPGPDRRRCCRRWPGRRSATG</sequence>
<feature type="region of interest" description="Disordered" evidence="2">
    <location>
        <begin position="257"/>
        <end position="298"/>
    </location>
</feature>
<dbReference type="Gene3D" id="3.90.1300.10">
    <property type="entry name" value="Amidase signature (AS) domain"/>
    <property type="match status" value="2"/>
</dbReference>
<feature type="compositionally biased region" description="Low complexity" evidence="2">
    <location>
        <begin position="186"/>
        <end position="201"/>
    </location>
</feature>
<evidence type="ECO:0000313" key="5">
    <source>
        <dbReference type="Proteomes" id="UP000730591"/>
    </source>
</evidence>
<feature type="region of interest" description="Disordered" evidence="2">
    <location>
        <begin position="1"/>
        <end position="51"/>
    </location>
</feature>
<proteinExistence type="inferred from homology"/>
<protein>
    <submittedName>
        <fullName evidence="4">Amidase</fullName>
    </submittedName>
</protein>
<dbReference type="Proteomes" id="UP000730591">
    <property type="component" value="Unassembled WGS sequence"/>
</dbReference>
<feature type="compositionally biased region" description="Basic and acidic residues" evidence="2">
    <location>
        <begin position="203"/>
        <end position="215"/>
    </location>
</feature>
<dbReference type="InterPro" id="IPR000120">
    <property type="entry name" value="Amidase"/>
</dbReference>
<name>A0ABX1A1X7_9ACTN</name>
<keyword evidence="5" id="KW-1185">Reference proteome</keyword>
<gene>
    <name evidence="4" type="ORF">HCJ93_03690</name>
</gene>
<reference evidence="4 5" key="1">
    <citation type="submission" date="2020-03" db="EMBL/GenBank/DDBJ databases">
        <title>WGS of actinomycetes isolated from Thailand.</title>
        <authorList>
            <person name="Thawai C."/>
        </authorList>
    </citation>
    <scope>NUCLEOTIDE SEQUENCE [LARGE SCALE GENOMIC DNA]</scope>
    <source>
        <strain evidence="4 5">SBST2-5</strain>
    </source>
</reference>
<evidence type="ECO:0000256" key="1">
    <source>
        <dbReference type="ARBA" id="ARBA00009199"/>
    </source>
</evidence>
<feature type="compositionally biased region" description="Low complexity" evidence="2">
    <location>
        <begin position="266"/>
        <end position="280"/>
    </location>
</feature>
<evidence type="ECO:0000259" key="3">
    <source>
        <dbReference type="Pfam" id="PF01425"/>
    </source>
</evidence>